<dbReference type="GO" id="GO:0016020">
    <property type="term" value="C:membrane"/>
    <property type="evidence" value="ECO:0007669"/>
    <property type="project" value="UniProtKB-SubCell"/>
</dbReference>
<evidence type="ECO:0000256" key="5">
    <source>
        <dbReference type="ARBA" id="ARBA00023136"/>
    </source>
</evidence>
<keyword evidence="5 6" id="KW-0472">Membrane</keyword>
<dbReference type="PROSITE" id="PS50850">
    <property type="entry name" value="MFS"/>
    <property type="match status" value="1"/>
</dbReference>
<dbReference type="KEGG" id="cfu:CFU_3194"/>
<feature type="transmembrane region" description="Helical" evidence="6">
    <location>
        <begin position="369"/>
        <end position="391"/>
    </location>
</feature>
<feature type="transmembrane region" description="Helical" evidence="6">
    <location>
        <begin position="102"/>
        <end position="125"/>
    </location>
</feature>
<evidence type="ECO:0000313" key="9">
    <source>
        <dbReference type="Proteomes" id="UP000008392"/>
    </source>
</evidence>
<dbReference type="Gene3D" id="1.20.1250.20">
    <property type="entry name" value="MFS general substrate transporter like domains"/>
    <property type="match status" value="1"/>
</dbReference>
<feature type="domain" description="Major facilitator superfamily (MFS) profile" evidence="7">
    <location>
        <begin position="2"/>
        <end position="395"/>
    </location>
</feature>
<feature type="transmembrane region" description="Helical" evidence="6">
    <location>
        <begin position="77"/>
        <end position="96"/>
    </location>
</feature>
<reference evidence="9" key="6">
    <citation type="submission" date="2011-05" db="EMBL/GenBank/DDBJ databases">
        <title>Complete sequence of Collimonas fungivorans Ter331.</title>
        <authorList>
            <person name="Leveau J.H."/>
        </authorList>
    </citation>
    <scope>NUCLEOTIDE SEQUENCE [LARGE SCALE GENOMIC DNA]</scope>
    <source>
        <strain evidence="9">Ter331</strain>
    </source>
</reference>
<feature type="transmembrane region" description="Helical" evidence="6">
    <location>
        <begin position="339"/>
        <end position="363"/>
    </location>
</feature>
<dbReference type="PANTHER" id="PTHR43385">
    <property type="entry name" value="RIBOFLAVIN TRANSPORTER RIBJ"/>
    <property type="match status" value="1"/>
</dbReference>
<dbReference type="PANTHER" id="PTHR43385:SF1">
    <property type="entry name" value="RIBOFLAVIN TRANSPORTER RIBJ"/>
    <property type="match status" value="1"/>
</dbReference>
<feature type="transmembrane region" description="Helical" evidence="6">
    <location>
        <begin position="7"/>
        <end position="28"/>
    </location>
</feature>
<dbReference type="EMBL" id="CP002745">
    <property type="protein sequence ID" value="AEK63019.1"/>
    <property type="molecule type" value="Genomic_DNA"/>
</dbReference>
<protein>
    <submittedName>
        <fullName evidence="8">Putative transport protein</fullName>
    </submittedName>
</protein>
<proteinExistence type="predicted"/>
<dbReference type="Proteomes" id="UP000008392">
    <property type="component" value="Chromosome"/>
</dbReference>
<feature type="transmembrane region" description="Helical" evidence="6">
    <location>
        <begin position="137"/>
        <end position="155"/>
    </location>
</feature>
<keyword evidence="2" id="KW-0813">Transport</keyword>
<feature type="transmembrane region" description="Helical" evidence="6">
    <location>
        <begin position="280"/>
        <end position="298"/>
    </location>
</feature>
<dbReference type="GO" id="GO:0022857">
    <property type="term" value="F:transmembrane transporter activity"/>
    <property type="evidence" value="ECO:0007669"/>
    <property type="project" value="InterPro"/>
</dbReference>
<reference evidence="8 9" key="2">
    <citation type="journal article" date="2006" name="J. Microbiol. Methods">
        <title>Genomic flank-sequencing of plasposon insertion sites for rapid identification of functional genes.</title>
        <authorList>
            <person name="Leveau J.H."/>
            <person name="Gerards S."/>
            <person name="Fritsche K."/>
            <person name="Zondag G."/>
            <person name="van Veen J.A."/>
        </authorList>
    </citation>
    <scope>NUCLEOTIDE SEQUENCE [LARGE SCALE GENOMIC DNA]</scope>
    <source>
        <strain evidence="8 9">Ter331</strain>
    </source>
</reference>
<reference evidence="8 9" key="4">
    <citation type="journal article" date="2010" name="Environ. Microbiol.">
        <title>The bacterial genus Collimonas: mycophagy, weathering and other adaptive solutions to life in oligotrophic soil environments.</title>
        <authorList>
            <person name="Leveau J.H."/>
            <person name="Uroz S."/>
            <person name="de Boer W."/>
        </authorList>
    </citation>
    <scope>NUCLEOTIDE SEQUENCE [LARGE SCALE GENOMIC DNA]</scope>
    <source>
        <strain evidence="8 9">Ter331</strain>
    </source>
</reference>
<feature type="transmembrane region" description="Helical" evidence="6">
    <location>
        <begin position="167"/>
        <end position="186"/>
    </location>
</feature>
<evidence type="ECO:0000256" key="1">
    <source>
        <dbReference type="ARBA" id="ARBA00004141"/>
    </source>
</evidence>
<evidence type="ECO:0000256" key="3">
    <source>
        <dbReference type="ARBA" id="ARBA00022692"/>
    </source>
</evidence>
<dbReference type="InterPro" id="IPR011701">
    <property type="entry name" value="MFS"/>
</dbReference>
<dbReference type="HOGENOM" id="CLU_001265_59_0_4"/>
<dbReference type="Pfam" id="PF07690">
    <property type="entry name" value="MFS_1"/>
    <property type="match status" value="1"/>
</dbReference>
<dbReference type="InterPro" id="IPR052983">
    <property type="entry name" value="MFS_Riboflavin_Transporter"/>
</dbReference>
<evidence type="ECO:0000259" key="7">
    <source>
        <dbReference type="PROSITE" id="PS50850"/>
    </source>
</evidence>
<feature type="transmembrane region" description="Helical" evidence="6">
    <location>
        <begin position="216"/>
        <end position="238"/>
    </location>
</feature>
<evidence type="ECO:0000256" key="2">
    <source>
        <dbReference type="ARBA" id="ARBA00022448"/>
    </source>
</evidence>
<dbReference type="InterPro" id="IPR036259">
    <property type="entry name" value="MFS_trans_sf"/>
</dbReference>
<feature type="transmembrane region" description="Helical" evidence="6">
    <location>
        <begin position="48"/>
        <end position="70"/>
    </location>
</feature>
<reference evidence="8 9" key="3">
    <citation type="journal article" date="2008" name="FEMS Microbiol. Ecol.">
        <title>Identification and characterization of genes underlying chitinolysis in Collimonas fungivorans Ter331.</title>
        <authorList>
            <person name="Fritsche K."/>
            <person name="de Boer W."/>
            <person name="Gerards S."/>
            <person name="van den Berg M."/>
            <person name="van Veen J.A."/>
            <person name="Leveau J.H."/>
        </authorList>
    </citation>
    <scope>NUCLEOTIDE SEQUENCE [LARGE SCALE GENOMIC DNA]</scope>
    <source>
        <strain evidence="8 9">Ter331</strain>
    </source>
</reference>
<accession>G0AA85</accession>
<dbReference type="InterPro" id="IPR020846">
    <property type="entry name" value="MFS_dom"/>
</dbReference>
<dbReference type="SUPFAM" id="SSF103473">
    <property type="entry name" value="MFS general substrate transporter"/>
    <property type="match status" value="1"/>
</dbReference>
<reference evidence="8 9" key="1">
    <citation type="journal article" date="2004" name="Environ. Microbiol.">
        <title>Phylogeny-function analysis of (meta)genomic libraries: screening for expression of ribosomal RNA genes by large-insert library fluorescent in situ hybridization (LIL-FISH).</title>
        <authorList>
            <person name="Leveau J.H."/>
            <person name="Gerards S."/>
            <person name="de Boer W."/>
            <person name="van Veen J.A."/>
        </authorList>
    </citation>
    <scope>NUCLEOTIDE SEQUENCE [LARGE SCALE GENOMIC DNA]</scope>
    <source>
        <strain evidence="8 9">Ter331</strain>
    </source>
</reference>
<keyword evidence="4 6" id="KW-1133">Transmembrane helix</keyword>
<dbReference type="AlphaFoldDB" id="G0AA85"/>
<comment type="subcellular location">
    <subcellularLocation>
        <location evidence="1">Membrane</location>
        <topology evidence="1">Multi-pass membrane protein</topology>
    </subcellularLocation>
</comment>
<sequence length="408" mass="42797">MRNNASSAGWLIPAFGMTQMIGWGALFYAYGVLMGPMQTALYTSKPVIVGAFSLALLVSGFLSTLAGAIIDRFGGRILMGAGSALAALLLALLSHVDSVTELYLVWAGIGVAMSATLYQPAFAVLTQTFGSEYRRAITLVTLFGGFASTVSWPLTQFLLGKCGWRDTWMIYAIANLLLCLPLHALLPVFRQDHGARAAAETATKATLATVLREPRFYLVTGAITLNALVFSAMSLHLISILQARGVSPAHAAAIGALVGPMQVLGRVLETTIGKKATSRQVGLIAIWLLPLALALLLAPSEWLLVYGVFAAMYGIGNGVMTIVRGTLPAELYGRETYGAISGAMATPVLIAIAAGPFAASLVYSLTGGYAGTILVLIGIALLGAILFICVANHSPLADNLPVLKKVEP</sequence>
<keyword evidence="3 6" id="KW-0812">Transmembrane</keyword>
<name>G0AA85_COLFT</name>
<dbReference type="STRING" id="1005048.CFU_3194"/>
<evidence type="ECO:0000256" key="4">
    <source>
        <dbReference type="ARBA" id="ARBA00022989"/>
    </source>
</evidence>
<dbReference type="eggNOG" id="COG2807">
    <property type="taxonomic scope" value="Bacteria"/>
</dbReference>
<organism evidence="8 9">
    <name type="scientific">Collimonas fungivorans (strain Ter331)</name>
    <dbReference type="NCBI Taxonomy" id="1005048"/>
    <lineage>
        <taxon>Bacteria</taxon>
        <taxon>Pseudomonadati</taxon>
        <taxon>Pseudomonadota</taxon>
        <taxon>Betaproteobacteria</taxon>
        <taxon>Burkholderiales</taxon>
        <taxon>Oxalobacteraceae</taxon>
        <taxon>Collimonas</taxon>
    </lineage>
</organism>
<evidence type="ECO:0000313" key="8">
    <source>
        <dbReference type="EMBL" id="AEK63019.1"/>
    </source>
</evidence>
<feature type="transmembrane region" description="Helical" evidence="6">
    <location>
        <begin position="304"/>
        <end position="327"/>
    </location>
</feature>
<reference evidence="8 9" key="5">
    <citation type="journal article" date="2011" name="ISME J.">
        <title>Dual transcriptional profiling of a bacterial/fungal confrontation: Collimonas fungivorans versus Aspergillus niger.</title>
        <authorList>
            <person name="Mela F."/>
            <person name="Fritsche K."/>
            <person name="de Boer W."/>
            <person name="van Veen J.A."/>
            <person name="de Graaff L.H."/>
            <person name="van den Berg M."/>
            <person name="Leveau J.H."/>
        </authorList>
    </citation>
    <scope>NUCLEOTIDE SEQUENCE [LARGE SCALE GENOMIC DNA]</scope>
    <source>
        <strain evidence="8 9">Ter331</strain>
    </source>
</reference>
<dbReference type="RefSeq" id="WP_014007172.1">
    <property type="nucleotide sequence ID" value="NC_015856.1"/>
</dbReference>
<gene>
    <name evidence="8" type="ordered locus">CFU_3194</name>
</gene>
<feature type="transmembrane region" description="Helical" evidence="6">
    <location>
        <begin position="250"/>
        <end position="268"/>
    </location>
</feature>
<keyword evidence="9" id="KW-1185">Reference proteome</keyword>
<evidence type="ECO:0000256" key="6">
    <source>
        <dbReference type="SAM" id="Phobius"/>
    </source>
</evidence>